<dbReference type="SUPFAM" id="SSF52833">
    <property type="entry name" value="Thioredoxin-like"/>
    <property type="match status" value="1"/>
</dbReference>
<evidence type="ECO:0000313" key="3">
    <source>
        <dbReference type="EMBL" id="OGM90876.1"/>
    </source>
</evidence>
<feature type="transmembrane region" description="Helical" evidence="1">
    <location>
        <begin position="6"/>
        <end position="25"/>
    </location>
</feature>
<comment type="caution">
    <text evidence="3">The sequence shown here is derived from an EMBL/GenBank/DDBJ whole genome shotgun (WGS) entry which is preliminary data.</text>
</comment>
<keyword evidence="1" id="KW-0472">Membrane</keyword>
<evidence type="ECO:0000313" key="4">
    <source>
        <dbReference type="Proteomes" id="UP000177029"/>
    </source>
</evidence>
<keyword evidence="1" id="KW-0812">Transmembrane</keyword>
<gene>
    <name evidence="3" type="ORF">A2755_01575</name>
</gene>
<dbReference type="InterPro" id="IPR036249">
    <property type="entry name" value="Thioredoxin-like_sf"/>
</dbReference>
<evidence type="ECO:0000259" key="2">
    <source>
        <dbReference type="PROSITE" id="PS51352"/>
    </source>
</evidence>
<protein>
    <recommendedName>
        <fullName evidence="2">Thioredoxin domain-containing protein</fullName>
    </recommendedName>
</protein>
<evidence type="ECO:0000256" key="1">
    <source>
        <dbReference type="SAM" id="Phobius"/>
    </source>
</evidence>
<sequence>MHIKGTAVIWVVLGIVIVVAAVLYFSSQKMNMPIEQVDSVGSPQATAGTYEPYAQEKLALAETGNVVLYFHADWCPICRAIEGEINADPSRIPAGTHILKVNYDTATDLKQKYGVTYQHTFVQVDAQGTILAKWGNETTLTGVLARIR</sequence>
<dbReference type="STRING" id="1802555.A2755_01575"/>
<dbReference type="AlphaFoldDB" id="A0A1F8DR25"/>
<dbReference type="CDD" id="cd02947">
    <property type="entry name" value="TRX_family"/>
    <property type="match status" value="1"/>
</dbReference>
<feature type="domain" description="Thioredoxin" evidence="2">
    <location>
        <begin position="16"/>
        <end position="148"/>
    </location>
</feature>
<dbReference type="PROSITE" id="PS51352">
    <property type="entry name" value="THIOREDOXIN_2"/>
    <property type="match status" value="1"/>
</dbReference>
<keyword evidence="1" id="KW-1133">Transmembrane helix</keyword>
<proteinExistence type="predicted"/>
<organism evidence="3 4">
    <name type="scientific">Candidatus Wolfebacteria bacterium RIFCSPHIGHO2_01_FULL_48_22</name>
    <dbReference type="NCBI Taxonomy" id="1802555"/>
    <lineage>
        <taxon>Bacteria</taxon>
        <taxon>Candidatus Wolfeibacteriota</taxon>
    </lineage>
</organism>
<dbReference type="Proteomes" id="UP000177029">
    <property type="component" value="Unassembled WGS sequence"/>
</dbReference>
<dbReference type="Pfam" id="PF00085">
    <property type="entry name" value="Thioredoxin"/>
    <property type="match status" value="1"/>
</dbReference>
<reference evidence="3 4" key="1">
    <citation type="journal article" date="2016" name="Nat. Commun.">
        <title>Thousands of microbial genomes shed light on interconnected biogeochemical processes in an aquifer system.</title>
        <authorList>
            <person name="Anantharaman K."/>
            <person name="Brown C.T."/>
            <person name="Hug L.A."/>
            <person name="Sharon I."/>
            <person name="Castelle C.J."/>
            <person name="Probst A.J."/>
            <person name="Thomas B.C."/>
            <person name="Singh A."/>
            <person name="Wilkins M.J."/>
            <person name="Karaoz U."/>
            <person name="Brodie E.L."/>
            <person name="Williams K.H."/>
            <person name="Hubbard S.S."/>
            <person name="Banfield J.F."/>
        </authorList>
    </citation>
    <scope>NUCLEOTIDE SEQUENCE [LARGE SCALE GENOMIC DNA]</scope>
</reference>
<dbReference type="EMBL" id="MGIP01000014">
    <property type="protein sequence ID" value="OGM90876.1"/>
    <property type="molecule type" value="Genomic_DNA"/>
</dbReference>
<dbReference type="InterPro" id="IPR013766">
    <property type="entry name" value="Thioredoxin_domain"/>
</dbReference>
<dbReference type="Gene3D" id="3.40.30.10">
    <property type="entry name" value="Glutaredoxin"/>
    <property type="match status" value="1"/>
</dbReference>
<name>A0A1F8DR25_9BACT</name>
<accession>A0A1F8DR25</accession>